<dbReference type="Pfam" id="PF01494">
    <property type="entry name" value="FAD_binding_3"/>
    <property type="match status" value="1"/>
</dbReference>
<comment type="function">
    <text evidence="5">An FAD-requiring monooxygenase active on some tetracycline antibiotic derivatives, which leads to their inactivation. Hydroxylates carbon 11a of tetracycline and some analogs.</text>
</comment>
<comment type="caution">
    <text evidence="7">The sequence shown here is derived from an EMBL/GenBank/DDBJ whole genome shotgun (WGS) entry which is preliminary data.</text>
</comment>
<dbReference type="PANTHER" id="PTHR46972">
    <property type="entry name" value="MONOOXYGENASE ASQM-RELATED"/>
    <property type="match status" value="1"/>
</dbReference>
<dbReference type="GO" id="GO:0071949">
    <property type="term" value="F:FAD binding"/>
    <property type="evidence" value="ECO:0007669"/>
    <property type="project" value="InterPro"/>
</dbReference>
<keyword evidence="5" id="KW-0521">NADP</keyword>
<comment type="subunit">
    <text evidence="5">Monomer.</text>
</comment>
<keyword evidence="8" id="KW-1185">Reference proteome</keyword>
<dbReference type="SUPFAM" id="SSF51905">
    <property type="entry name" value="FAD/NAD(P)-binding domain"/>
    <property type="match status" value="1"/>
</dbReference>
<dbReference type="EC" id="1.14.13.-" evidence="5"/>
<evidence type="ECO:0000256" key="5">
    <source>
        <dbReference type="HAMAP-Rule" id="MF_00845"/>
    </source>
</evidence>
<comment type="subcellular location">
    <subcellularLocation>
        <location evidence="5">Cytoplasm</location>
    </subcellularLocation>
</comment>
<dbReference type="PANTHER" id="PTHR46972:SF1">
    <property type="entry name" value="FAD DEPENDENT OXIDOREDUCTASE DOMAIN-CONTAINING PROTEIN"/>
    <property type="match status" value="1"/>
</dbReference>
<evidence type="ECO:0000313" key="7">
    <source>
        <dbReference type="EMBL" id="TQS43068.1"/>
    </source>
</evidence>
<feature type="binding site" evidence="5">
    <location>
        <position position="102"/>
    </location>
    <ligand>
        <name>FAD</name>
        <dbReference type="ChEBI" id="CHEBI:57692"/>
    </ligand>
</feature>
<dbReference type="GO" id="GO:0005737">
    <property type="term" value="C:cytoplasm"/>
    <property type="evidence" value="ECO:0007669"/>
    <property type="project" value="UniProtKB-SubCell"/>
</dbReference>
<evidence type="ECO:0000256" key="4">
    <source>
        <dbReference type="ARBA" id="ARBA00023033"/>
    </source>
</evidence>
<comment type="similarity">
    <text evidence="5">Belongs to the aromatic-ring hydroxylase family. TetX subfamily.</text>
</comment>
<feature type="binding site" evidence="5">
    <location>
        <position position="282"/>
    </location>
    <ligand>
        <name>FAD</name>
        <dbReference type="ChEBI" id="CHEBI:57692"/>
    </ligand>
</feature>
<accession>A0A545AP08</accession>
<keyword evidence="2 5" id="KW-0274">FAD</keyword>
<feature type="binding site" evidence="5">
    <location>
        <position position="39"/>
    </location>
    <ligand>
        <name>NADPH</name>
        <dbReference type="ChEBI" id="CHEBI:57783"/>
    </ligand>
</feature>
<proteinExistence type="inferred from homology"/>
<evidence type="ECO:0000256" key="1">
    <source>
        <dbReference type="ARBA" id="ARBA00022630"/>
    </source>
</evidence>
<evidence type="ECO:0000256" key="3">
    <source>
        <dbReference type="ARBA" id="ARBA00023002"/>
    </source>
</evidence>
<keyword evidence="4 5" id="KW-0503">Monooxygenase</keyword>
<sequence length="361" mass="37627">MTTIAIVGAGLGGVTLARVLHVHGIPATIYEADASPAARTQGGMLDIHADEGQAALRAADLYDEFRAHVHPGGEATRVLDRHGTVLLDEADDGEGDRPEIDRGQLRRILLDSVPPGTIRWGRKVVSASPGRLEFADGSVGTADLIVGADGAWSRIRPLVTDVVPAYSGVSFAEVDLLDADRRHPEPAAVVGDGMLFALGAGQGFLAHRETDGSLHVYVALRKPADWIEGIGFEALLSEFAGWAPELRALISEADGPLIPRTINALPIGHRWDRVPGVTLIGDAAHLMSPFAGAGANLALLDGAELGLALAGHPGDPAAALDAYEEPMFVRSAENAAQAAAGLELCFADDAPRGLVDLFTGG</sequence>
<evidence type="ECO:0000256" key="2">
    <source>
        <dbReference type="ARBA" id="ARBA00022827"/>
    </source>
</evidence>
<gene>
    <name evidence="7" type="ORF">FL583_21790</name>
</gene>
<dbReference type="InterPro" id="IPR036188">
    <property type="entry name" value="FAD/NAD-bd_sf"/>
</dbReference>
<dbReference type="InterPro" id="IPR002938">
    <property type="entry name" value="FAD-bd"/>
</dbReference>
<dbReference type="EMBL" id="VIRS01000015">
    <property type="protein sequence ID" value="TQS43068.1"/>
    <property type="molecule type" value="Genomic_DNA"/>
</dbReference>
<dbReference type="AlphaFoldDB" id="A0A545AP08"/>
<dbReference type="RefSeq" id="WP_142706553.1">
    <property type="nucleotide sequence ID" value="NZ_VIRS01000015.1"/>
</dbReference>
<comment type="catalytic activity">
    <reaction evidence="5">
        <text>a tetracycline + NADPH + O2 + H(+) = an 11a-hydroxytetracycline + NADP(+) + H2O</text>
        <dbReference type="Rhea" id="RHEA:61444"/>
        <dbReference type="ChEBI" id="CHEBI:15377"/>
        <dbReference type="ChEBI" id="CHEBI:15378"/>
        <dbReference type="ChEBI" id="CHEBI:15379"/>
        <dbReference type="ChEBI" id="CHEBI:57783"/>
        <dbReference type="ChEBI" id="CHEBI:58349"/>
        <dbReference type="ChEBI" id="CHEBI:144644"/>
        <dbReference type="ChEBI" id="CHEBI:144645"/>
    </reaction>
</comment>
<dbReference type="OrthoDB" id="3217377at2"/>
<keyword evidence="3 5" id="KW-0560">Oxidoreductase</keyword>
<dbReference type="GO" id="GO:0004497">
    <property type="term" value="F:monooxygenase activity"/>
    <property type="evidence" value="ECO:0007669"/>
    <property type="project" value="UniProtKB-UniRule"/>
</dbReference>
<name>A0A545AP08_9ACTN</name>
<dbReference type="InParanoid" id="A0A545AP08"/>
<reference evidence="7 8" key="1">
    <citation type="submission" date="2019-07" db="EMBL/GenBank/DDBJ databases">
        <title>Cryptosporangium phraense sp. nov., isolated from plant litter.</title>
        <authorList>
            <person name="Suriyachadkun C."/>
        </authorList>
    </citation>
    <scope>NUCLEOTIDE SEQUENCE [LARGE SCALE GENOMIC DNA]</scope>
    <source>
        <strain evidence="7 8">A-T 5661</strain>
    </source>
</reference>
<dbReference type="Proteomes" id="UP000317982">
    <property type="component" value="Unassembled WGS sequence"/>
</dbReference>
<keyword evidence="5" id="KW-0963">Cytoplasm</keyword>
<dbReference type="GO" id="GO:0046677">
    <property type="term" value="P:response to antibiotic"/>
    <property type="evidence" value="ECO:0007669"/>
    <property type="project" value="InterPro"/>
</dbReference>
<evidence type="ECO:0000259" key="6">
    <source>
        <dbReference type="Pfam" id="PF01494"/>
    </source>
</evidence>
<feature type="domain" description="FAD-binding" evidence="6">
    <location>
        <begin position="2"/>
        <end position="325"/>
    </location>
</feature>
<evidence type="ECO:0000313" key="8">
    <source>
        <dbReference type="Proteomes" id="UP000317982"/>
    </source>
</evidence>
<keyword evidence="1 5" id="KW-0285">Flavoprotein</keyword>
<organism evidence="7 8">
    <name type="scientific">Cryptosporangium phraense</name>
    <dbReference type="NCBI Taxonomy" id="2593070"/>
    <lineage>
        <taxon>Bacteria</taxon>
        <taxon>Bacillati</taxon>
        <taxon>Actinomycetota</taxon>
        <taxon>Actinomycetes</taxon>
        <taxon>Cryptosporangiales</taxon>
        <taxon>Cryptosporangiaceae</taxon>
        <taxon>Cryptosporangium</taxon>
    </lineage>
</organism>
<dbReference type="Gene3D" id="3.50.50.60">
    <property type="entry name" value="FAD/NAD(P)-binding domain"/>
    <property type="match status" value="1"/>
</dbReference>
<feature type="binding site" evidence="5">
    <location>
        <position position="46"/>
    </location>
    <ligand>
        <name>FAD</name>
        <dbReference type="ChEBI" id="CHEBI:57692"/>
    </ligand>
</feature>
<dbReference type="InterPro" id="IPR043683">
    <property type="entry name" value="TetX_monooxygenase"/>
</dbReference>
<comment type="cofactor">
    <cofactor evidence="5">
        <name>FAD</name>
        <dbReference type="ChEBI" id="CHEBI:57692"/>
    </cofactor>
</comment>
<dbReference type="HAMAP" id="MF_00845">
    <property type="entry name" value="TetX_monooxygenase"/>
    <property type="match status" value="1"/>
</dbReference>
<comment type="domain">
    <text evidence="5">Consists of an N-terminal FAD-binding domain with a Rossman fold and a C-terminal substrate-binding domain.</text>
</comment>
<keyword evidence="5" id="KW-0547">Nucleotide-binding</keyword>
<protein>
    <recommendedName>
        <fullName evidence="5">Flavin-dependent monooxygenase</fullName>
    </recommendedName>
    <alternativeName>
        <fullName evidence="5">TetX monooxygenase</fullName>
        <shortName evidence="5">TetX</shortName>
        <ecNumber evidence="5">1.14.13.-</ecNumber>
    </alternativeName>
</protein>
<dbReference type="PRINTS" id="PR00420">
    <property type="entry name" value="RNGMNOXGNASE"/>
</dbReference>